<feature type="transmembrane region" description="Helical" evidence="1">
    <location>
        <begin position="16"/>
        <end position="36"/>
    </location>
</feature>
<feature type="transmembrane region" description="Helical" evidence="1">
    <location>
        <begin position="138"/>
        <end position="157"/>
    </location>
</feature>
<feature type="transmembrane region" description="Helical" evidence="1">
    <location>
        <begin position="108"/>
        <end position="126"/>
    </location>
</feature>
<feature type="transmembrane region" description="Helical" evidence="1">
    <location>
        <begin position="48"/>
        <end position="69"/>
    </location>
</feature>
<dbReference type="RefSeq" id="WP_130503640.1">
    <property type="nucleotide sequence ID" value="NZ_SHLI01000001.1"/>
</dbReference>
<protein>
    <submittedName>
        <fullName evidence="2">Uncharacterized protein</fullName>
    </submittedName>
</protein>
<dbReference type="Proteomes" id="UP000292298">
    <property type="component" value="Unassembled WGS sequence"/>
</dbReference>
<organism evidence="2 3">
    <name type="scientific">Spiribacter vilamensis</name>
    <dbReference type="NCBI Taxonomy" id="531306"/>
    <lineage>
        <taxon>Bacteria</taxon>
        <taxon>Pseudomonadati</taxon>
        <taxon>Pseudomonadota</taxon>
        <taxon>Gammaproteobacteria</taxon>
        <taxon>Chromatiales</taxon>
        <taxon>Ectothiorhodospiraceae</taxon>
        <taxon>Spiribacter</taxon>
    </lineage>
</organism>
<dbReference type="AlphaFoldDB" id="A0A4Q8D1Z6"/>
<sequence length="213" mass="24644">MNTHLDATWAITFRTLFFRAIIYVLVIGAIAQGAYWEAQYLPEVRFSELGFTELTQTCVLITSCLLLVYIRQVLQIWPNLTLLLLAFVAASLVREQDAFLDHYVATHTWKILVSLIVIPSITWVVIQRRRFLAEFARYSNTLSLGLFTAGILVTYAFSRLFGRQVFWRAVMQEGYMRDVKDMAEEVIELLGYSIILIAIVELLLLARRIYRSH</sequence>
<dbReference type="EMBL" id="SHLI01000001">
    <property type="protein sequence ID" value="RZU99406.1"/>
    <property type="molecule type" value="Genomic_DNA"/>
</dbReference>
<feature type="transmembrane region" description="Helical" evidence="1">
    <location>
        <begin position="76"/>
        <end position="93"/>
    </location>
</feature>
<evidence type="ECO:0000313" key="2">
    <source>
        <dbReference type="EMBL" id="RZU99406.1"/>
    </source>
</evidence>
<evidence type="ECO:0000256" key="1">
    <source>
        <dbReference type="SAM" id="Phobius"/>
    </source>
</evidence>
<feature type="transmembrane region" description="Helical" evidence="1">
    <location>
        <begin position="189"/>
        <end position="206"/>
    </location>
</feature>
<evidence type="ECO:0000313" key="3">
    <source>
        <dbReference type="Proteomes" id="UP000292298"/>
    </source>
</evidence>
<keyword evidence="1" id="KW-1133">Transmembrane helix</keyword>
<proteinExistence type="predicted"/>
<gene>
    <name evidence="2" type="ORF">EV698_1696</name>
</gene>
<keyword evidence="1" id="KW-0472">Membrane</keyword>
<comment type="caution">
    <text evidence="2">The sequence shown here is derived from an EMBL/GenBank/DDBJ whole genome shotgun (WGS) entry which is preliminary data.</text>
</comment>
<dbReference type="OrthoDB" id="1425700at2"/>
<keyword evidence="3" id="KW-1185">Reference proteome</keyword>
<accession>A0A4Q8D1Z6</accession>
<keyword evidence="1" id="KW-0812">Transmembrane</keyword>
<reference evidence="2 3" key="1">
    <citation type="submission" date="2019-02" db="EMBL/GenBank/DDBJ databases">
        <title>Genomic Encyclopedia of Type Strains, Phase IV (KMG-IV): sequencing the most valuable type-strain genomes for metagenomic binning, comparative biology and taxonomic classification.</title>
        <authorList>
            <person name="Goeker M."/>
        </authorList>
    </citation>
    <scope>NUCLEOTIDE SEQUENCE [LARGE SCALE GENOMIC DNA]</scope>
    <source>
        <strain evidence="2 3">DSM 21056</strain>
    </source>
</reference>
<name>A0A4Q8D1Z6_9GAMM</name>